<organism evidence="1 2">
    <name type="scientific">Pontibacter arcticus</name>
    <dbReference type="NCBI Taxonomy" id="2080288"/>
    <lineage>
        <taxon>Bacteria</taxon>
        <taxon>Pseudomonadati</taxon>
        <taxon>Bacteroidota</taxon>
        <taxon>Cytophagia</taxon>
        <taxon>Cytophagales</taxon>
        <taxon>Hymenobacteraceae</taxon>
        <taxon>Pontibacter</taxon>
    </lineage>
</organism>
<reference evidence="1 2" key="1">
    <citation type="submission" date="2018-06" db="EMBL/GenBank/DDBJ databases">
        <authorList>
            <person name="Liu Z.-W."/>
        </authorList>
    </citation>
    <scope>NUCLEOTIDE SEQUENCE [LARGE SCALE GENOMIC DNA]</scope>
    <source>
        <strain evidence="1 2">2b14</strain>
    </source>
</reference>
<dbReference type="InterPro" id="IPR025563">
    <property type="entry name" value="DUF4286"/>
</dbReference>
<proteinExistence type="predicted"/>
<comment type="caution">
    <text evidence="1">The sequence shown here is derived from an EMBL/GenBank/DDBJ whole genome shotgun (WGS) entry which is preliminary data.</text>
</comment>
<dbReference type="Pfam" id="PF14114">
    <property type="entry name" value="DUF4286"/>
    <property type="match status" value="1"/>
</dbReference>
<dbReference type="OrthoDB" id="1121837at2"/>
<keyword evidence="2" id="KW-1185">Reference proteome</keyword>
<name>A0A364RJA5_9BACT</name>
<dbReference type="AlphaFoldDB" id="A0A364RJA5"/>
<accession>A0A364RJA5</accession>
<dbReference type="RefSeq" id="WP_112304667.1">
    <property type="nucleotide sequence ID" value="NZ_QMDV01000001.1"/>
</dbReference>
<dbReference type="EMBL" id="QMDV01000001">
    <property type="protein sequence ID" value="RAU84387.1"/>
    <property type="molecule type" value="Genomic_DNA"/>
</dbReference>
<reference evidence="1 2" key="2">
    <citation type="submission" date="2018-07" db="EMBL/GenBank/DDBJ databases">
        <title>Pontibacter sp. 2b14 genomic sequence and assembly.</title>
        <authorList>
            <person name="Du Z.-J."/>
        </authorList>
    </citation>
    <scope>NUCLEOTIDE SEQUENCE [LARGE SCALE GENOMIC DNA]</scope>
    <source>
        <strain evidence="1 2">2b14</strain>
    </source>
</reference>
<dbReference type="Proteomes" id="UP000251692">
    <property type="component" value="Unassembled WGS sequence"/>
</dbReference>
<sequence>MIIYNVTVNIDNSVADEWLQWMQEVHIPDVMKTGFFLHNQISRMIDEIDNGGVTYAVQYKCRNLEDLEEYQNEHADAIQSRHDARYANQYVTFSSTLEIVASDVERTEQAG</sequence>
<gene>
    <name evidence="1" type="ORF">DP923_04935</name>
</gene>
<evidence type="ECO:0000313" key="1">
    <source>
        <dbReference type="EMBL" id="RAU84387.1"/>
    </source>
</evidence>
<protein>
    <submittedName>
        <fullName evidence="1">DUF4286 domain-containing protein</fullName>
    </submittedName>
</protein>
<evidence type="ECO:0000313" key="2">
    <source>
        <dbReference type="Proteomes" id="UP000251692"/>
    </source>
</evidence>